<dbReference type="Proteomes" id="UP000272833">
    <property type="component" value="Unassembled WGS sequence"/>
</dbReference>
<organism evidence="1 2">
    <name type="scientific">Ectopseudomonas oleovorans</name>
    <name type="common">Pseudomonas oleovorans</name>
    <dbReference type="NCBI Taxonomy" id="301"/>
    <lineage>
        <taxon>Bacteria</taxon>
        <taxon>Pseudomonadati</taxon>
        <taxon>Pseudomonadota</taxon>
        <taxon>Gammaproteobacteria</taxon>
        <taxon>Pseudomonadales</taxon>
        <taxon>Pseudomonadaceae</taxon>
        <taxon>Ectopseudomonas</taxon>
    </lineage>
</organism>
<reference evidence="1 2" key="1">
    <citation type="submission" date="2018-10" db="EMBL/GenBank/DDBJ databases">
        <title>Transmission dynamics of multidrug resistant bacteria on intensive care unit surfaces.</title>
        <authorList>
            <person name="D'Souza A.W."/>
            <person name="Potter R.F."/>
            <person name="Wallace M."/>
            <person name="Shupe A."/>
            <person name="Patel S."/>
            <person name="Sun S."/>
            <person name="Gul D."/>
            <person name="Kwon J.H."/>
            <person name="Andleeb S."/>
            <person name="Burnham C.-A.D."/>
            <person name="Dantas G."/>
        </authorList>
    </citation>
    <scope>NUCLEOTIDE SEQUENCE [LARGE SCALE GENOMIC DNA]</scope>
    <source>
        <strain evidence="1 2">PO_271</strain>
    </source>
</reference>
<protein>
    <submittedName>
        <fullName evidence="1">Carbon monoxide dehydrogenase</fullName>
    </submittedName>
</protein>
<proteinExistence type="predicted"/>
<dbReference type="InterPro" id="IPR036683">
    <property type="entry name" value="CO_DH_flav_C_dom_sf"/>
</dbReference>
<accession>A0A427H7H1</accession>
<evidence type="ECO:0000313" key="2">
    <source>
        <dbReference type="Proteomes" id="UP000272833"/>
    </source>
</evidence>
<evidence type="ECO:0000313" key="1">
    <source>
        <dbReference type="EMBL" id="RRW24014.1"/>
    </source>
</evidence>
<name>A0A427H7H1_ECTOL</name>
<sequence length="42" mass="4617">AALADALNETAWSLDAQDDVHASAAYRRQLIRELGHRLIEGV</sequence>
<feature type="non-terminal residue" evidence="1">
    <location>
        <position position="1"/>
    </location>
</feature>
<gene>
    <name evidence="1" type="ORF">EGJ44_22925</name>
</gene>
<dbReference type="AlphaFoldDB" id="A0A427H7H1"/>
<dbReference type="Gene3D" id="3.30.390.50">
    <property type="entry name" value="CO dehydrogenase flavoprotein, C-terminal domain"/>
    <property type="match status" value="1"/>
</dbReference>
<comment type="caution">
    <text evidence="1">The sequence shown here is derived from an EMBL/GenBank/DDBJ whole genome shotgun (WGS) entry which is preliminary data.</text>
</comment>
<dbReference type="EMBL" id="RHRS01000147">
    <property type="protein sequence ID" value="RRW24014.1"/>
    <property type="molecule type" value="Genomic_DNA"/>
</dbReference>
<dbReference type="SUPFAM" id="SSF55447">
    <property type="entry name" value="CO dehydrogenase flavoprotein C-terminal domain-like"/>
    <property type="match status" value="1"/>
</dbReference>